<reference evidence="7 8" key="1">
    <citation type="submission" date="2017-01" db="EMBL/GenBank/DDBJ databases">
        <title>Draft genome sequence of Diplodia seriata F98.1, a fungal species involved in grapevine trunk diseases.</title>
        <authorList>
            <person name="Robert-Siegwald G."/>
            <person name="Vallet J."/>
            <person name="Abou-Mansour E."/>
            <person name="Xu J."/>
            <person name="Rey P."/>
            <person name="Bertsch C."/>
            <person name="Rego C."/>
            <person name="Larignon P."/>
            <person name="Fontaine F."/>
            <person name="Lebrun M.-H."/>
        </authorList>
    </citation>
    <scope>NUCLEOTIDE SEQUENCE [LARGE SCALE GENOMIC DNA]</scope>
    <source>
        <strain evidence="7 8">F98.1</strain>
    </source>
</reference>
<dbReference type="GO" id="GO:0051539">
    <property type="term" value="F:4 iron, 4 sulfur cluster binding"/>
    <property type="evidence" value="ECO:0007669"/>
    <property type="project" value="UniProtKB-KW"/>
</dbReference>
<organism evidence="7 8">
    <name type="scientific">Diplodia seriata</name>
    <dbReference type="NCBI Taxonomy" id="420778"/>
    <lineage>
        <taxon>Eukaryota</taxon>
        <taxon>Fungi</taxon>
        <taxon>Dikarya</taxon>
        <taxon>Ascomycota</taxon>
        <taxon>Pezizomycotina</taxon>
        <taxon>Dothideomycetes</taxon>
        <taxon>Dothideomycetes incertae sedis</taxon>
        <taxon>Botryosphaeriales</taxon>
        <taxon>Botryosphaeriaceae</taxon>
        <taxon>Diplodia</taxon>
    </lineage>
</organism>
<comment type="similarity">
    <text evidence="2">Belongs to the EXO5 family.</text>
</comment>
<keyword evidence="4" id="KW-0408">Iron</keyword>
<keyword evidence="6 7" id="KW-0269">Exonuclease</keyword>
<comment type="caution">
    <text evidence="7">The sequence shown here is derived from an EMBL/GenBank/DDBJ whole genome shotgun (WGS) entry which is preliminary data.</text>
</comment>
<dbReference type="GO" id="GO:0036297">
    <property type="term" value="P:interstrand cross-link repair"/>
    <property type="evidence" value="ECO:0007669"/>
    <property type="project" value="TreeGrafter"/>
</dbReference>
<dbReference type="EMBL" id="MSZU01000115">
    <property type="protein sequence ID" value="OMP81440.1"/>
    <property type="molecule type" value="Genomic_DNA"/>
</dbReference>
<dbReference type="GO" id="GO:0005634">
    <property type="term" value="C:nucleus"/>
    <property type="evidence" value="ECO:0007669"/>
    <property type="project" value="TreeGrafter"/>
</dbReference>
<dbReference type="AlphaFoldDB" id="A0A1S8B1J0"/>
<dbReference type="InterPro" id="IPR019190">
    <property type="entry name" value="EXOV"/>
</dbReference>
<evidence type="ECO:0000313" key="8">
    <source>
        <dbReference type="Proteomes" id="UP000190776"/>
    </source>
</evidence>
<sequence>MIQEFRKTISGPNAVGQVLRAEFRHQQTGDILGSKTLVYEEGTLDSYLAEEMRWWRGERKAKGVDIEEAFKCRICEFAEECEWRKDKIEEATANHRRKRGNRSKSAI</sequence>
<name>A0A1S8B1J0_9PEZI</name>
<keyword evidence="6 7" id="KW-0378">Hydrolase</keyword>
<dbReference type="GO" id="GO:0045145">
    <property type="term" value="F:single-stranded DNA 5'-3' DNA exonuclease activity"/>
    <property type="evidence" value="ECO:0007669"/>
    <property type="project" value="InterPro"/>
</dbReference>
<gene>
    <name evidence="7" type="ORF">BK809_0002433</name>
</gene>
<keyword evidence="5" id="KW-0540">Nuclease</keyword>
<dbReference type="PANTHER" id="PTHR14464:SF4">
    <property type="entry name" value="EXONUCLEASE V"/>
    <property type="match status" value="1"/>
</dbReference>
<keyword evidence="4" id="KW-0479">Metal-binding</keyword>
<keyword evidence="4" id="KW-0411">Iron-sulfur</keyword>
<dbReference type="GO" id="GO:0005739">
    <property type="term" value="C:mitochondrion"/>
    <property type="evidence" value="ECO:0007669"/>
    <property type="project" value="TreeGrafter"/>
</dbReference>
<accession>A0A1S8B1J0</accession>
<dbReference type="Pfam" id="PF09810">
    <property type="entry name" value="Exo5"/>
    <property type="match status" value="1"/>
</dbReference>
<protein>
    <submittedName>
        <fullName evidence="7">Putative exonuclease V</fullName>
    </submittedName>
</protein>
<evidence type="ECO:0000256" key="6">
    <source>
        <dbReference type="ARBA" id="ARBA00022839"/>
    </source>
</evidence>
<comment type="cofactor">
    <cofactor evidence="1">
        <name>[4Fe-4S] cluster</name>
        <dbReference type="ChEBI" id="CHEBI:49883"/>
    </cofactor>
</comment>
<dbReference type="OrthoDB" id="354769at2759"/>
<proteinExistence type="inferred from homology"/>
<evidence type="ECO:0000256" key="2">
    <source>
        <dbReference type="ARBA" id="ARBA00009797"/>
    </source>
</evidence>
<evidence type="ECO:0000256" key="4">
    <source>
        <dbReference type="ARBA" id="ARBA00022485"/>
    </source>
</evidence>
<dbReference type="PANTHER" id="PTHR14464">
    <property type="entry name" value="EXONUCLEASE V"/>
    <property type="match status" value="1"/>
</dbReference>
<dbReference type="Proteomes" id="UP000190776">
    <property type="component" value="Unassembled WGS sequence"/>
</dbReference>
<keyword evidence="4" id="KW-0004">4Fe-4S</keyword>
<evidence type="ECO:0000256" key="5">
    <source>
        <dbReference type="ARBA" id="ARBA00022722"/>
    </source>
</evidence>
<evidence type="ECO:0000313" key="7">
    <source>
        <dbReference type="EMBL" id="OMP81440.1"/>
    </source>
</evidence>
<evidence type="ECO:0000256" key="1">
    <source>
        <dbReference type="ARBA" id="ARBA00001966"/>
    </source>
</evidence>
<comment type="subunit">
    <text evidence="3">Monomer.</text>
</comment>
<evidence type="ECO:0000256" key="3">
    <source>
        <dbReference type="ARBA" id="ARBA00011245"/>
    </source>
</evidence>